<feature type="compositionally biased region" description="Low complexity" evidence="1">
    <location>
        <begin position="411"/>
        <end position="424"/>
    </location>
</feature>
<reference evidence="4" key="1">
    <citation type="submission" date="2013-03" db="EMBL/GenBank/DDBJ databases">
        <title>The Genome Sequence of Anopheles epiroticus epiroticus2.</title>
        <authorList>
            <consortium name="The Broad Institute Genomics Platform"/>
            <person name="Neafsey D.E."/>
            <person name="Howell P."/>
            <person name="Walker B."/>
            <person name="Young S.K."/>
            <person name="Zeng Q."/>
            <person name="Gargeya S."/>
            <person name="Fitzgerald M."/>
            <person name="Haas B."/>
            <person name="Abouelleil A."/>
            <person name="Allen A.W."/>
            <person name="Alvarado L."/>
            <person name="Arachchi H.M."/>
            <person name="Berlin A.M."/>
            <person name="Chapman S.B."/>
            <person name="Gainer-Dewar J."/>
            <person name="Goldberg J."/>
            <person name="Griggs A."/>
            <person name="Gujja S."/>
            <person name="Hansen M."/>
            <person name="Howarth C."/>
            <person name="Imamovic A."/>
            <person name="Ireland A."/>
            <person name="Larimer J."/>
            <person name="McCowan C."/>
            <person name="Murphy C."/>
            <person name="Pearson M."/>
            <person name="Poon T.W."/>
            <person name="Priest M."/>
            <person name="Roberts A."/>
            <person name="Saif S."/>
            <person name="Shea T."/>
            <person name="Sisk P."/>
            <person name="Sykes S."/>
            <person name="Wortman J."/>
            <person name="Nusbaum C."/>
            <person name="Birren B."/>
        </authorList>
    </citation>
    <scope>NUCLEOTIDE SEQUENCE [LARGE SCALE GENOMIC DNA]</scope>
    <source>
        <strain evidence="4">Epiroticus2</strain>
    </source>
</reference>
<sequence>MALSVETSVTSYDVPSIPLQDQPPYSLMILIKLIELDNGENENEQYTLSLHCGVEKDGAVGTLAMLNTIKPGIVVSLQEDAEKFTRFLADNSVEVLIQLNDTNTYKGTLKLKDTKVMTFDPTAESGTPMVEQFPLQDESSKKVGKISMILQVVRSVSPIDPTSTFDIMYRINDNKLKSAEMQQAEVRQLLVCPNCSLPRMSGDACCAYEIVDGILNRKVVSSTEQMIERIKEKINQVKLDDAIGQRDSVSDTGAEKFCAECGGLTITGTTCTSAANSRPSKARSSHKLPEIRCEGLVCERTSEGRQSIKKTTQATIRCCDRCKACLDWLPEACCCPKCGYKPQKRDSRSKFSLPPYFNGARGMDQTPGNEHTSSLRGSDTMVASSESCRLCNICKTRCVDCANQQSLQGDRSTSTFSTFPRPSRVVTQEPRISTVGRPVTRRPWLTERSAEAEKADAIELGAEKGKRAVELQQAYGAKGKKIPKNAPQSSGKRRPSAKEIRKHYNSNLRKIKNQNRNLYSYRLGKRYPGIVVGHRTCMKQDPLVPAHMGWQWDLCPPGIKKRRPGWRPGAVRKPIMQLMQHFLKCYPLDNLPVSKKKSVGFDMDDNPAEGDREQKPTVHITRKHGQYSITMNPLKDSETLKTTDDPYLPCKPIKFKLAKDPQRTKLYLLRDTLKQKGLPLCGCKDLTDCQHCTEREKRLLAEQIRRSVKAFGLPTQTSIGDIPSGSESELDVQFTPPSAVIRPDMKRPDVVVAETQYNVEDFKLKPANDEKDGKSKGTRGHGKGDGITKATIASAAKAAAAGSKNSACVNPKAGADKKAAGGPDAGNTKVRISVTKGKGPAGGSKNPPGKGTKNASRPSQGQQGRPGQGAGSAAVGEGAGNRTNQRPTDGKRTGNSDSTKVNVQQRSALSRGKQIGMDSTLVCDRIPGVPQSLTVGYCPTVAYCCYPTQCIP</sequence>
<dbReference type="AlphaFoldDB" id="A0A182PA65"/>
<evidence type="ECO:0000256" key="1">
    <source>
        <dbReference type="SAM" id="MobiDB-lite"/>
    </source>
</evidence>
<reference evidence="3" key="2">
    <citation type="submission" date="2020-05" db="UniProtKB">
        <authorList>
            <consortium name="EnsemblMetazoa"/>
        </authorList>
    </citation>
    <scope>IDENTIFICATION</scope>
    <source>
        <strain evidence="3">Epiroticus2</strain>
    </source>
</reference>
<dbReference type="Pfam" id="PF16003">
    <property type="entry name" value="DUF4776"/>
    <property type="match status" value="1"/>
</dbReference>
<accession>A0A182PA65</accession>
<dbReference type="InterPro" id="IPR031949">
    <property type="entry name" value="DUF4776"/>
</dbReference>
<protein>
    <submittedName>
        <fullName evidence="3">DUF4776 domain-containing protein</fullName>
    </submittedName>
</protein>
<dbReference type="PANTHER" id="PTHR39079:SF1">
    <property type="entry name" value="GH11706P-RELATED"/>
    <property type="match status" value="1"/>
</dbReference>
<name>A0A182PA65_9DIPT</name>
<dbReference type="Proteomes" id="UP000075885">
    <property type="component" value="Unassembled WGS sequence"/>
</dbReference>
<dbReference type="PANTHER" id="PTHR39079">
    <property type="entry name" value="FI08034P-RELATED"/>
    <property type="match status" value="1"/>
</dbReference>
<organism evidence="3 4">
    <name type="scientific">Anopheles epiroticus</name>
    <dbReference type="NCBI Taxonomy" id="199890"/>
    <lineage>
        <taxon>Eukaryota</taxon>
        <taxon>Metazoa</taxon>
        <taxon>Ecdysozoa</taxon>
        <taxon>Arthropoda</taxon>
        <taxon>Hexapoda</taxon>
        <taxon>Insecta</taxon>
        <taxon>Pterygota</taxon>
        <taxon>Neoptera</taxon>
        <taxon>Endopterygota</taxon>
        <taxon>Diptera</taxon>
        <taxon>Nematocera</taxon>
        <taxon>Culicoidea</taxon>
        <taxon>Culicidae</taxon>
        <taxon>Anophelinae</taxon>
        <taxon>Anopheles</taxon>
    </lineage>
</organism>
<dbReference type="VEuPathDB" id="VectorBase:AEPI003819"/>
<proteinExistence type="predicted"/>
<feature type="region of interest" description="Disordered" evidence="1">
    <location>
        <begin position="763"/>
        <end position="786"/>
    </location>
</feature>
<dbReference type="EnsemblMetazoa" id="AEPI003819-RA">
    <property type="protein sequence ID" value="AEPI003819-PA"/>
    <property type="gene ID" value="AEPI003819"/>
</dbReference>
<dbReference type="STRING" id="199890.A0A182PA65"/>
<feature type="compositionally biased region" description="Basic and acidic residues" evidence="1">
    <location>
        <begin position="763"/>
        <end position="775"/>
    </location>
</feature>
<feature type="compositionally biased region" description="Polar residues" evidence="1">
    <location>
        <begin position="895"/>
        <end position="908"/>
    </location>
</feature>
<feature type="region of interest" description="Disordered" evidence="1">
    <location>
        <begin position="813"/>
        <end position="912"/>
    </location>
</feature>
<feature type="domain" description="DUF4776" evidence="2">
    <location>
        <begin position="314"/>
        <end position="765"/>
    </location>
</feature>
<feature type="region of interest" description="Disordered" evidence="1">
    <location>
        <begin position="474"/>
        <end position="499"/>
    </location>
</feature>
<evidence type="ECO:0000259" key="2">
    <source>
        <dbReference type="Pfam" id="PF16003"/>
    </source>
</evidence>
<evidence type="ECO:0000313" key="4">
    <source>
        <dbReference type="Proteomes" id="UP000075885"/>
    </source>
</evidence>
<evidence type="ECO:0000313" key="3">
    <source>
        <dbReference type="EnsemblMetazoa" id="AEPI003819-PA"/>
    </source>
</evidence>
<keyword evidence="4" id="KW-1185">Reference proteome</keyword>
<feature type="region of interest" description="Disordered" evidence="1">
    <location>
        <begin position="411"/>
        <end position="430"/>
    </location>
</feature>